<protein>
    <submittedName>
        <fullName evidence="1">Uncharacterized protein</fullName>
    </submittedName>
</protein>
<evidence type="ECO:0000313" key="1">
    <source>
        <dbReference type="EMBL" id="CAB3987445.1"/>
    </source>
</evidence>
<feature type="non-terminal residue" evidence="1">
    <location>
        <position position="1"/>
    </location>
</feature>
<evidence type="ECO:0000313" key="2">
    <source>
        <dbReference type="Proteomes" id="UP001152795"/>
    </source>
</evidence>
<keyword evidence="2" id="KW-1185">Reference proteome</keyword>
<name>A0A7D9HQJ0_PARCT</name>
<gene>
    <name evidence="1" type="ORF">PACLA_8A086720</name>
</gene>
<dbReference type="Proteomes" id="UP001152795">
    <property type="component" value="Unassembled WGS sequence"/>
</dbReference>
<proteinExistence type="predicted"/>
<accession>A0A7D9HQJ0</accession>
<dbReference type="EMBL" id="CACRXK020001177">
    <property type="protein sequence ID" value="CAB3987445.1"/>
    <property type="molecule type" value="Genomic_DNA"/>
</dbReference>
<sequence length="120" mass="13408">GLCCVLNRCDPCMECKKHSDCRRGASCCTRAWFQKKKCKYTCVGTLCAKNDHCGIGECCRYSRCDYCSNPGCLYDRGCPTVTSRNQKCLRSCSLGISSSCCNKSFTIHSINIRTSTMYES</sequence>
<comment type="caution">
    <text evidence="1">The sequence shown here is derived from an EMBL/GenBank/DDBJ whole genome shotgun (WGS) entry which is preliminary data.</text>
</comment>
<reference evidence="1" key="1">
    <citation type="submission" date="2020-04" db="EMBL/GenBank/DDBJ databases">
        <authorList>
            <person name="Alioto T."/>
            <person name="Alioto T."/>
            <person name="Gomez Garrido J."/>
        </authorList>
    </citation>
    <scope>NUCLEOTIDE SEQUENCE</scope>
    <source>
        <strain evidence="1">A484AB</strain>
    </source>
</reference>
<dbReference type="AlphaFoldDB" id="A0A7D9HQJ0"/>
<organism evidence="1 2">
    <name type="scientific">Paramuricea clavata</name>
    <name type="common">Red gorgonian</name>
    <name type="synonym">Violescent sea-whip</name>
    <dbReference type="NCBI Taxonomy" id="317549"/>
    <lineage>
        <taxon>Eukaryota</taxon>
        <taxon>Metazoa</taxon>
        <taxon>Cnidaria</taxon>
        <taxon>Anthozoa</taxon>
        <taxon>Octocorallia</taxon>
        <taxon>Malacalcyonacea</taxon>
        <taxon>Plexauridae</taxon>
        <taxon>Paramuricea</taxon>
    </lineage>
</organism>